<feature type="region of interest" description="Disordered" evidence="6">
    <location>
        <begin position="588"/>
        <end position="624"/>
    </location>
</feature>
<feature type="repeat" description="FG-GAP" evidence="5">
    <location>
        <begin position="453"/>
        <end position="516"/>
    </location>
</feature>
<feature type="repeat" description="FG-GAP" evidence="5">
    <location>
        <begin position="344"/>
        <end position="401"/>
    </location>
</feature>
<dbReference type="PROSITE" id="PS51470">
    <property type="entry name" value="FG_GAP"/>
    <property type="match status" value="4"/>
</dbReference>
<comment type="caution">
    <text evidence="8">The sequence shown here is derived from an EMBL/GenBank/DDBJ whole genome shotgun (WGS) entry which is preliminary data.</text>
</comment>
<evidence type="ECO:0000256" key="5">
    <source>
        <dbReference type="PROSITE-ProRule" id="PRU00803"/>
    </source>
</evidence>
<keyword evidence="7" id="KW-1133">Transmembrane helix</keyword>
<evidence type="ECO:0000313" key="8">
    <source>
        <dbReference type="EMBL" id="KAJ8600510.1"/>
    </source>
</evidence>
<feature type="region of interest" description="Disordered" evidence="6">
    <location>
        <begin position="650"/>
        <end position="705"/>
    </location>
</feature>
<dbReference type="PRINTS" id="PR01185">
    <property type="entry name" value="INTEGRINA"/>
</dbReference>
<feature type="transmembrane region" description="Helical" evidence="7">
    <location>
        <begin position="903"/>
        <end position="926"/>
    </location>
</feature>
<keyword evidence="7" id="KW-0812">Transmembrane</keyword>
<feature type="compositionally biased region" description="Low complexity" evidence="6">
    <location>
        <begin position="650"/>
        <end position="669"/>
    </location>
</feature>
<dbReference type="SMART" id="SM00191">
    <property type="entry name" value="Int_alpha"/>
    <property type="match status" value="7"/>
</dbReference>
<dbReference type="InterPro" id="IPR000413">
    <property type="entry name" value="Integrin_alpha"/>
</dbReference>
<keyword evidence="2" id="KW-0677">Repeat</keyword>
<dbReference type="AlphaFoldDB" id="A0AAD7XLK8"/>
<dbReference type="InterPro" id="IPR028994">
    <property type="entry name" value="Integrin_alpha_N"/>
</dbReference>
<dbReference type="Gene3D" id="2.130.10.130">
    <property type="entry name" value="Integrin alpha, N-terminal"/>
    <property type="match status" value="4"/>
</dbReference>
<organism evidence="8 9">
    <name type="scientific">Chrysophaeum taylorii</name>
    <dbReference type="NCBI Taxonomy" id="2483200"/>
    <lineage>
        <taxon>Eukaryota</taxon>
        <taxon>Sar</taxon>
        <taxon>Stramenopiles</taxon>
        <taxon>Ochrophyta</taxon>
        <taxon>Pelagophyceae</taxon>
        <taxon>Pelagomonadales</taxon>
        <taxon>Pelagomonadaceae</taxon>
        <taxon>Chrysophaeum</taxon>
    </lineage>
</organism>
<dbReference type="InterPro" id="IPR013519">
    <property type="entry name" value="Int_alpha_beta-p"/>
</dbReference>
<evidence type="ECO:0000313" key="9">
    <source>
        <dbReference type="Proteomes" id="UP001230188"/>
    </source>
</evidence>
<proteinExistence type="predicted"/>
<dbReference type="GO" id="GO:0016787">
    <property type="term" value="F:hydrolase activity"/>
    <property type="evidence" value="ECO:0007669"/>
    <property type="project" value="UniProtKB-KW"/>
</dbReference>
<keyword evidence="4" id="KW-0325">Glycoprotein</keyword>
<feature type="repeat" description="FG-GAP" evidence="5">
    <location>
        <begin position="263"/>
        <end position="321"/>
    </location>
</feature>
<evidence type="ECO:0000256" key="2">
    <source>
        <dbReference type="ARBA" id="ARBA00022737"/>
    </source>
</evidence>
<protein>
    <submittedName>
        <fullName evidence="8">Uncharacterized protein</fullName>
    </submittedName>
</protein>
<feature type="repeat" description="FG-GAP" evidence="5">
    <location>
        <begin position="192"/>
        <end position="250"/>
    </location>
</feature>
<dbReference type="EMBL" id="JAQMWT010000508">
    <property type="protein sequence ID" value="KAJ8600510.1"/>
    <property type="molecule type" value="Genomic_DNA"/>
</dbReference>
<feature type="region of interest" description="Disordered" evidence="6">
    <location>
        <begin position="936"/>
        <end position="957"/>
    </location>
</feature>
<evidence type="ECO:0000256" key="4">
    <source>
        <dbReference type="ARBA" id="ARBA00023180"/>
    </source>
</evidence>
<keyword evidence="9" id="KW-1185">Reference proteome</keyword>
<keyword evidence="3" id="KW-0378">Hydrolase</keyword>
<feature type="region of interest" description="Disordered" evidence="6">
    <location>
        <begin position="871"/>
        <end position="896"/>
    </location>
</feature>
<accession>A0AAD7XLK8</accession>
<keyword evidence="1" id="KW-0732">Signal</keyword>
<sequence>MGGATVPGLVWAVGATALELSSTSWVGSHFMDYDALRQRDTADKGYNLPKQRGLATTFVFEDLLSYSYDLGEAGEGDAATEAGGFGKSFTLTDVNFGGLEGDSSVSNSGRGDGYFVDGTLFRGNQFDGHLGLSVSAAGDINGDGVDDVVVGASGTRHAYVFFGQDSFFEFRRKLRERGSYDWVVSSLPTDSVLPIKNSDEDKDDGFGEIVSAAGDINGDGFDDVLISAPSAKNKRGRVYVVYGSESGLCCDTLDVKNELVSTGKGFHITGENEGDYFGSSLSGAFDFDDDAIDDILVGADGYNDGEGAAALIYGRENFASEEFFADIAGQGGKANPRGVLITVADSTMANVGSQSAAIGSSVAALDDVNGDDVDDVAVGAAGYARNGAVFVVFGGSKIAGKLKLDELDGTDGFAAYGVGKGDKFGTSVSKAGDFNGDGYGDVIVGAPGLCQHDGGRCGAERQVRVGYDGFSVSSAGDIDSDGLDDVLVGAFLSSPVGLELAGSVFAVLGAVSKSGTIELSDLDGFTGFEMRGGNPGDLTGYDIATVGDYNNDGIDDIALSAFRSSAAVREGGALYVIFGMAYTSPPTMKPSGPSMAPTSDAGTGAPTSTPFPSAMPSPAPTALPTATKAPTMTLAPTTNSPSMTPTFEVAAPAPSSSLAPTITPAPTSSREPTGVPQITTPMPTTPSPTPITNPPTMSPAPSTAETVAPSFTMAPTTLLSRYLAATVGYVFTEIRIENMTEADLGREEVLVVQYATFDILGTNSAGLIDSTEAIQNVTATDIASIDLSFFVELAPPSAYATTPLAAVETVNGAIADALDSGLLAERLAYWASYFGAHNSIADVNADVTATKLDDSLASDFYFDIPDETPTDPAPTIMPVAAPTTTGGGDGGSKKSDDDLSAGAISGIVIACAFFLFCIVGAIFFVIRQQRDEDEIKEIHGDDQDPRVEEEGPVESENIATDDVLMSKAGVPRITDDDDDDEALAVVEAPPSADTGIQEKIIEADL</sequence>
<dbReference type="Proteomes" id="UP001230188">
    <property type="component" value="Unassembled WGS sequence"/>
</dbReference>
<feature type="compositionally biased region" description="Pro residues" evidence="6">
    <location>
        <begin position="683"/>
        <end position="698"/>
    </location>
</feature>
<dbReference type="PANTHER" id="PTHR23221:SF7">
    <property type="entry name" value="PHOSPHATIDYLINOSITOL-GLYCAN-SPECIFIC PHOSPHOLIPASE D"/>
    <property type="match status" value="1"/>
</dbReference>
<dbReference type="InterPro" id="IPR013517">
    <property type="entry name" value="FG-GAP"/>
</dbReference>
<feature type="compositionally biased region" description="Basic and acidic residues" evidence="6">
    <location>
        <begin position="936"/>
        <end position="949"/>
    </location>
</feature>
<keyword evidence="7" id="KW-0472">Membrane</keyword>
<dbReference type="PANTHER" id="PTHR23221">
    <property type="entry name" value="GLYCOSYLPHOSPHATIDYLINOSITOL PHOSPHOLIPASE D"/>
    <property type="match status" value="1"/>
</dbReference>
<evidence type="ECO:0000256" key="3">
    <source>
        <dbReference type="ARBA" id="ARBA00022801"/>
    </source>
</evidence>
<dbReference type="GO" id="GO:0007155">
    <property type="term" value="P:cell adhesion"/>
    <property type="evidence" value="ECO:0007669"/>
    <property type="project" value="InterPro"/>
</dbReference>
<dbReference type="SUPFAM" id="SSF69318">
    <property type="entry name" value="Integrin alpha N-terminal domain"/>
    <property type="match status" value="2"/>
</dbReference>
<evidence type="ECO:0000256" key="1">
    <source>
        <dbReference type="ARBA" id="ARBA00022729"/>
    </source>
</evidence>
<dbReference type="Pfam" id="PF01839">
    <property type="entry name" value="FG-GAP"/>
    <property type="match status" value="4"/>
</dbReference>
<evidence type="ECO:0000256" key="6">
    <source>
        <dbReference type="SAM" id="MobiDB-lite"/>
    </source>
</evidence>
<evidence type="ECO:0000256" key="7">
    <source>
        <dbReference type="SAM" id="Phobius"/>
    </source>
</evidence>
<reference evidence="8" key="1">
    <citation type="submission" date="2023-01" db="EMBL/GenBank/DDBJ databases">
        <title>Metagenome sequencing of chrysophaentin producing Chrysophaeum taylorii.</title>
        <authorList>
            <person name="Davison J."/>
            <person name="Bewley C."/>
        </authorList>
    </citation>
    <scope>NUCLEOTIDE SEQUENCE</scope>
    <source>
        <strain evidence="8">NIES-1699</strain>
    </source>
</reference>
<dbReference type="GO" id="GO:0008305">
    <property type="term" value="C:integrin complex"/>
    <property type="evidence" value="ECO:0007669"/>
    <property type="project" value="InterPro"/>
</dbReference>
<name>A0AAD7XLK8_9STRA</name>
<gene>
    <name evidence="8" type="ORF">CTAYLR_010071</name>
</gene>